<reference evidence="23" key="1">
    <citation type="submission" date="2015-09" db="EMBL/GenBank/DDBJ databases">
        <title>Scylla olivacea transcriptome.</title>
        <authorList>
            <person name="Ikhwanuddin M."/>
        </authorList>
    </citation>
    <scope>NUCLEOTIDE SEQUENCE</scope>
</reference>
<dbReference type="GO" id="GO:0035269">
    <property type="term" value="P:protein O-linked glycosylation via mannose"/>
    <property type="evidence" value="ECO:0007669"/>
    <property type="project" value="TreeGrafter"/>
</dbReference>
<evidence type="ECO:0000256" key="3">
    <source>
        <dbReference type="ARBA" id="ARBA00004922"/>
    </source>
</evidence>
<evidence type="ECO:0000256" key="11">
    <source>
        <dbReference type="ARBA" id="ARBA00022989"/>
    </source>
</evidence>
<evidence type="ECO:0000256" key="15">
    <source>
        <dbReference type="ARBA" id="ARBA00023211"/>
    </source>
</evidence>
<keyword evidence="12" id="KW-0333">Golgi apparatus</keyword>
<keyword evidence="8 22" id="KW-0812">Transmembrane</keyword>
<evidence type="ECO:0000256" key="6">
    <source>
        <dbReference type="ARBA" id="ARBA00022676"/>
    </source>
</evidence>
<dbReference type="PANTHER" id="PTHR46420:SF1">
    <property type="entry name" value="BETA-1,4-GLUCURONYLTRANSFERASE 1"/>
    <property type="match status" value="1"/>
</dbReference>
<evidence type="ECO:0000256" key="14">
    <source>
        <dbReference type="ARBA" id="ARBA00023180"/>
    </source>
</evidence>
<evidence type="ECO:0000256" key="9">
    <source>
        <dbReference type="ARBA" id="ARBA00022723"/>
    </source>
</evidence>
<dbReference type="EMBL" id="GDRN01074180">
    <property type="protein sequence ID" value="JAI63278.1"/>
    <property type="molecule type" value="Transcribed_RNA"/>
</dbReference>
<dbReference type="GO" id="GO:0015020">
    <property type="term" value="F:glucuronosyltransferase activity"/>
    <property type="evidence" value="ECO:0007669"/>
    <property type="project" value="InterPro"/>
</dbReference>
<keyword evidence="13 22" id="KW-0472">Membrane</keyword>
<keyword evidence="7" id="KW-0808">Transferase</keyword>
<evidence type="ECO:0000256" key="12">
    <source>
        <dbReference type="ARBA" id="ARBA00023034"/>
    </source>
</evidence>
<keyword evidence="14" id="KW-0325">Glycoprotein</keyword>
<evidence type="ECO:0000256" key="2">
    <source>
        <dbReference type="ARBA" id="ARBA00004323"/>
    </source>
</evidence>
<evidence type="ECO:0000256" key="19">
    <source>
        <dbReference type="ARBA" id="ARBA00033291"/>
    </source>
</evidence>
<keyword evidence="15" id="KW-0464">Manganese</keyword>
<dbReference type="PANTHER" id="PTHR46420">
    <property type="entry name" value="BETA-1,4-GLUCURONYLTRANSFERASE 1"/>
    <property type="match status" value="1"/>
</dbReference>
<keyword evidence="6" id="KW-0328">Glycosyltransferase</keyword>
<name>A0A0P4W894_SCYOL</name>
<dbReference type="AlphaFoldDB" id="A0A0P4W894"/>
<evidence type="ECO:0000256" key="8">
    <source>
        <dbReference type="ARBA" id="ARBA00022692"/>
    </source>
</evidence>
<keyword evidence="9" id="KW-0479">Metal-binding</keyword>
<evidence type="ECO:0000256" key="22">
    <source>
        <dbReference type="SAM" id="Phobius"/>
    </source>
</evidence>
<evidence type="ECO:0000256" key="5">
    <source>
        <dbReference type="ARBA" id="ARBA00017962"/>
    </source>
</evidence>
<dbReference type="GO" id="GO:0000139">
    <property type="term" value="C:Golgi membrane"/>
    <property type="evidence" value="ECO:0007669"/>
    <property type="project" value="UniProtKB-SubCell"/>
</dbReference>
<evidence type="ECO:0000256" key="16">
    <source>
        <dbReference type="ARBA" id="ARBA00030723"/>
    </source>
</evidence>
<comment type="pathway">
    <text evidence="3">Protein modification; protein glycosylation.</text>
</comment>
<evidence type="ECO:0000256" key="4">
    <source>
        <dbReference type="ARBA" id="ARBA00008539"/>
    </source>
</evidence>
<dbReference type="CDD" id="cd00761">
    <property type="entry name" value="Glyco_tranf_GTA_type"/>
    <property type="match status" value="1"/>
</dbReference>
<dbReference type="UniPathway" id="UPA00378"/>
<feature type="region of interest" description="Disordered" evidence="21">
    <location>
        <begin position="523"/>
        <end position="545"/>
    </location>
</feature>
<dbReference type="InterPro" id="IPR043189">
    <property type="entry name" value="B4GAT1"/>
</dbReference>
<comment type="subcellular location">
    <subcellularLocation>
        <location evidence="2">Golgi apparatus membrane</location>
        <topology evidence="2">Single-pass type II membrane protein</topology>
    </subcellularLocation>
</comment>
<dbReference type="GO" id="GO:0046872">
    <property type="term" value="F:metal ion binding"/>
    <property type="evidence" value="ECO:0007669"/>
    <property type="project" value="UniProtKB-KW"/>
</dbReference>
<organism evidence="23">
    <name type="scientific">Scylla olivacea</name>
    <name type="common">Orange mud crab</name>
    <name type="synonym">Cancer olivacea</name>
    <dbReference type="NCBI Taxonomy" id="85551"/>
    <lineage>
        <taxon>Eukaryota</taxon>
        <taxon>Metazoa</taxon>
        <taxon>Ecdysozoa</taxon>
        <taxon>Arthropoda</taxon>
        <taxon>Crustacea</taxon>
        <taxon>Multicrustacea</taxon>
        <taxon>Malacostraca</taxon>
        <taxon>Eumalacostraca</taxon>
        <taxon>Eucarida</taxon>
        <taxon>Decapoda</taxon>
        <taxon>Pleocyemata</taxon>
        <taxon>Brachyura</taxon>
        <taxon>Eubrachyura</taxon>
        <taxon>Portunoidea</taxon>
        <taxon>Portunidae</taxon>
        <taxon>Portuninae</taxon>
        <taxon>Scylla</taxon>
    </lineage>
</organism>
<evidence type="ECO:0000256" key="10">
    <source>
        <dbReference type="ARBA" id="ARBA00022968"/>
    </source>
</evidence>
<keyword evidence="10" id="KW-0735">Signal-anchor</keyword>
<feature type="transmembrane region" description="Helical" evidence="22">
    <location>
        <begin position="58"/>
        <end position="84"/>
    </location>
</feature>
<accession>A0A0P4W894</accession>
<evidence type="ECO:0000256" key="21">
    <source>
        <dbReference type="SAM" id="MobiDB-lite"/>
    </source>
</evidence>
<proteinExistence type="inferred from homology"/>
<evidence type="ECO:0000256" key="7">
    <source>
        <dbReference type="ARBA" id="ARBA00022679"/>
    </source>
</evidence>
<evidence type="ECO:0000256" key="13">
    <source>
        <dbReference type="ARBA" id="ARBA00023136"/>
    </source>
</evidence>
<evidence type="ECO:0000256" key="18">
    <source>
        <dbReference type="ARBA" id="ARBA00032181"/>
    </source>
</evidence>
<dbReference type="Pfam" id="PF13896">
    <property type="entry name" value="Glyco_transf_49"/>
    <property type="match status" value="1"/>
</dbReference>
<evidence type="ECO:0000256" key="20">
    <source>
        <dbReference type="ARBA" id="ARBA00047852"/>
    </source>
</evidence>
<keyword evidence="11 22" id="KW-1133">Transmembrane helix</keyword>
<comment type="catalytic activity">
    <reaction evidence="20">
        <text>3-O-[beta-D-Xyl-(1-&gt;4)-Rib-ol-P-Rib-ol-P-3-beta-D-GalNAc-(1-&gt;3)-beta-D-GlcNAc-(1-&gt;4)-(O-6-P-alpha-D-Man)]-Thr-[protein] + UDP-alpha-D-glucuronate = 3-O-[beta-D-GlcA-(1-&gt;3)-beta-D-Xyl-(1-&gt;4)-Rib-ol-P-Rib-ol-P-3-beta-D-GalNAc-(1-&gt;3)-beta-D-GlcNAc-(1-&gt;4)-(O-6-P-alpha-D-Man)]-Thr-[protein] + UDP + H(+)</text>
        <dbReference type="Rhea" id="RHEA:46860"/>
        <dbReference type="Rhea" id="RHEA-COMP:15023"/>
        <dbReference type="Rhea" id="RHEA-COMP:17482"/>
        <dbReference type="ChEBI" id="CHEBI:15378"/>
        <dbReference type="ChEBI" id="CHEBI:58052"/>
        <dbReference type="ChEBI" id="CHEBI:58223"/>
        <dbReference type="ChEBI" id="CHEBI:142405"/>
        <dbReference type="ChEBI" id="CHEBI:177336"/>
    </reaction>
</comment>
<evidence type="ECO:0000256" key="1">
    <source>
        <dbReference type="ARBA" id="ARBA00001936"/>
    </source>
</evidence>
<evidence type="ECO:0000313" key="23">
    <source>
        <dbReference type="EMBL" id="JAI63278.1"/>
    </source>
</evidence>
<comment type="cofactor">
    <cofactor evidence="1">
        <name>Mn(2+)</name>
        <dbReference type="ChEBI" id="CHEBI:29035"/>
    </cofactor>
</comment>
<evidence type="ECO:0000256" key="17">
    <source>
        <dbReference type="ARBA" id="ARBA00032175"/>
    </source>
</evidence>
<sequence>MKQGREEGRESEIREMTKVGKQKKEDRKATMTRERKKEGRKEGRKKERKKEREKERKIICTSLSTMVQMLCRVWGVGMLSILALTTSNIILTLRLMQGRGMGGCEGGNSASAVIPQSVPRSWTSALSSYNQSEYLAFLRAASVNTSASRVSGMVVAAGDFQVDKGRGRWDARRTYKIHDSVFTGPRYQPLTEELPICLATQTSVDRLFWLAQVARYWAASMSVAVFTPDVEYGIARAYLTYLVVCFPFLGEKATFHFVYPKGHLPKDLPIVIDQLQDRCDQPLAVLKELLKKRDPKMLVWRERMPYPQNVVRNVARKNCQTEWVFLVDVDIIPIPALSHDLSLFLLSKTAKNCKKCAFVVPTYEVDERASLPMNRSTLMNLAGRGRARPFHQKVFLHNQHATNFSRWEAREKEHPGERQVSISHPVTNFEFFYEPFYVARDDAPPHDERFLGYGFTRNTQVYEMHVSGYTFHVLSPIFTLHWGMQVKRSRPAWREKQNNVNRRLFEGFKKEVFARYGKDPLNMMATRKPQRPAKVPQPRPQARKA</sequence>
<comment type="similarity">
    <text evidence="4">Belongs to the glycosyltransferase 49 family.</text>
</comment>
<feature type="region of interest" description="Disordered" evidence="21">
    <location>
        <begin position="1"/>
        <end position="55"/>
    </location>
</feature>
<protein>
    <recommendedName>
        <fullName evidence="5">Beta-1,4-glucuronyltransferase 1</fullName>
    </recommendedName>
    <alternativeName>
        <fullName evidence="16">I-beta-1,3-N-acetylglucosaminyltransferase</fullName>
    </alternativeName>
    <alternativeName>
        <fullName evidence="19">N-acetyllactosaminide beta-1,3-N-acetylglucosaminyltransferase</fullName>
    </alternativeName>
    <alternativeName>
        <fullName evidence="17">Poly-N-acetyllactosamine extension enzyme</fullName>
    </alternativeName>
    <alternativeName>
        <fullName evidence="18">UDP-GlcNAc:betaGal beta-1,3-N-acetylglucosaminyltransferase 1</fullName>
    </alternativeName>
</protein>